<dbReference type="InterPro" id="IPR011659">
    <property type="entry name" value="WD40"/>
</dbReference>
<accession>A0A420XP09</accession>
<dbReference type="Gene3D" id="2.60.120.260">
    <property type="entry name" value="Galactose-binding domain-like"/>
    <property type="match status" value="1"/>
</dbReference>
<dbReference type="Pfam" id="PF07676">
    <property type="entry name" value="PD40"/>
    <property type="match status" value="1"/>
</dbReference>
<dbReference type="InterPro" id="IPR011042">
    <property type="entry name" value="6-blade_b-propeller_TolB-like"/>
</dbReference>
<evidence type="ECO:0000313" key="3">
    <source>
        <dbReference type="Proteomes" id="UP000281955"/>
    </source>
</evidence>
<dbReference type="Gene3D" id="2.120.10.30">
    <property type="entry name" value="TolB, C-terminal domain"/>
    <property type="match status" value="1"/>
</dbReference>
<evidence type="ECO:0000313" key="2">
    <source>
        <dbReference type="EMBL" id="RKS73928.1"/>
    </source>
</evidence>
<keyword evidence="1" id="KW-0732">Signal</keyword>
<dbReference type="Proteomes" id="UP000281955">
    <property type="component" value="Unassembled WGS sequence"/>
</dbReference>
<comment type="caution">
    <text evidence="2">The sequence shown here is derived from an EMBL/GenBank/DDBJ whole genome shotgun (WGS) entry which is preliminary data.</text>
</comment>
<dbReference type="OrthoDB" id="9758793at2"/>
<feature type="chain" id="PRO_5039135812" evidence="1">
    <location>
        <begin position="25"/>
        <end position="631"/>
    </location>
</feature>
<dbReference type="InterPro" id="IPR013783">
    <property type="entry name" value="Ig-like_fold"/>
</dbReference>
<dbReference type="Gene3D" id="2.60.40.10">
    <property type="entry name" value="Immunoglobulins"/>
    <property type="match status" value="1"/>
</dbReference>
<dbReference type="InterPro" id="IPR036116">
    <property type="entry name" value="FN3_sf"/>
</dbReference>
<dbReference type="AlphaFoldDB" id="A0A420XP09"/>
<gene>
    <name evidence="2" type="ORF">CLV35_2424</name>
</gene>
<dbReference type="InParanoid" id="A0A420XP09"/>
<dbReference type="SUPFAM" id="SSF49265">
    <property type="entry name" value="Fibronectin type III"/>
    <property type="match status" value="1"/>
</dbReference>
<proteinExistence type="predicted"/>
<feature type="signal peptide" evidence="1">
    <location>
        <begin position="1"/>
        <end position="24"/>
    </location>
</feature>
<reference evidence="2 3" key="1">
    <citation type="submission" date="2018-10" db="EMBL/GenBank/DDBJ databases">
        <title>Genomic Encyclopedia of Archaeal and Bacterial Type Strains, Phase II (KMG-II): from individual species to whole genera.</title>
        <authorList>
            <person name="Goeker M."/>
        </authorList>
    </citation>
    <scope>NUCLEOTIDE SEQUENCE [LARGE SCALE GENOMIC DNA]</scope>
    <source>
        <strain evidence="2 3">RP-AC37</strain>
    </source>
</reference>
<dbReference type="GO" id="GO:0005975">
    <property type="term" value="P:carbohydrate metabolic process"/>
    <property type="evidence" value="ECO:0007669"/>
    <property type="project" value="UniProtKB-ARBA"/>
</dbReference>
<dbReference type="EMBL" id="RBWV01000012">
    <property type="protein sequence ID" value="RKS73928.1"/>
    <property type="molecule type" value="Genomic_DNA"/>
</dbReference>
<name>A0A420XP09_9ACTN</name>
<sequence length="631" mass="63948">MMRRLLAGALAATTLLPLCAPVAAADEAPTLEDLVVTSVGGEVWQVSADGSRRTLLASAVDPTGATRRAVELSPDRTRLAYLTAGDALAEVHVQGVRGGPVSIVARTDADGRGAPSDLTWSGPSSLLAATEDVGADSAPDAITVLGLAPPSAAPLVGSGPTGQPTVDPRDPAHVVAVRPTWLDSGGGLVPLPASGSPALLSDPLATGAVRQPAFSPDGSRLAWLRSVEQRDAAGKVTSSLSELVVGGADGAGAHVLPVPPAPDLEAPVWAPDGSAVLVESRDSGQQVQRTGTVWRAPVDGAAAVALALPARLTGSLVAAVPSAPTGPQVTGAGVSTSSGRISLSWNAPADATVTVARTDGPFGTGAGTPVAVSGSSATDASVQPGGTYTYVLTATVSGVAGTPVLLPVQAVDAPVDVSLRDLGAQAPDGQFRPQYVSCTVLCASDVGTLDYAVLDPRTRRRGPWTAVAGTPDGRWSTFEPVVVTPGHAYVVRARGADEFGNLTLPRTSGPYLAPLDDRALRVSRGWSRLRASHAWRGTLTTTSSVGRAASVAFTGTRVSVLGSRGPRSGAAVVLVDGKQVGRAVAHAAYSSTGEELWTSRTLRRGRHVLTLRTTAVGRYAAFAVDGITVTP</sequence>
<organism evidence="2 3">
    <name type="scientific">Motilibacter peucedani</name>
    <dbReference type="NCBI Taxonomy" id="598650"/>
    <lineage>
        <taxon>Bacteria</taxon>
        <taxon>Bacillati</taxon>
        <taxon>Actinomycetota</taxon>
        <taxon>Actinomycetes</taxon>
        <taxon>Motilibacterales</taxon>
        <taxon>Motilibacteraceae</taxon>
        <taxon>Motilibacter</taxon>
    </lineage>
</organism>
<keyword evidence="3" id="KW-1185">Reference proteome</keyword>
<protein>
    <submittedName>
        <fullName evidence="2">WD40 repeat protein</fullName>
    </submittedName>
</protein>
<evidence type="ECO:0000256" key="1">
    <source>
        <dbReference type="SAM" id="SignalP"/>
    </source>
</evidence>
<dbReference type="SUPFAM" id="SSF82171">
    <property type="entry name" value="DPP6 N-terminal domain-like"/>
    <property type="match status" value="1"/>
</dbReference>